<evidence type="ECO:0000256" key="3">
    <source>
        <dbReference type="PROSITE-ProRule" id="PRU00464"/>
    </source>
</evidence>
<dbReference type="InterPro" id="IPR036265">
    <property type="entry name" value="HIT-like_sf"/>
</dbReference>
<dbReference type="AlphaFoldDB" id="A0A563DBQ0"/>
<dbReference type="PRINTS" id="PR00332">
    <property type="entry name" value="HISTRIAD"/>
</dbReference>
<dbReference type="GO" id="GO:0003824">
    <property type="term" value="F:catalytic activity"/>
    <property type="evidence" value="ECO:0007669"/>
    <property type="project" value="InterPro"/>
</dbReference>
<evidence type="ECO:0000256" key="2">
    <source>
        <dbReference type="PIRSR" id="PIRSR601310-3"/>
    </source>
</evidence>
<name>A0A563DBQ0_9FLAO</name>
<dbReference type="PROSITE" id="PS51084">
    <property type="entry name" value="HIT_2"/>
    <property type="match status" value="1"/>
</dbReference>
<evidence type="ECO:0000259" key="4">
    <source>
        <dbReference type="PROSITE" id="PS51084"/>
    </source>
</evidence>
<protein>
    <submittedName>
        <fullName evidence="5">HIT domain-containing protein</fullName>
    </submittedName>
</protein>
<accession>A0A563DBQ0</accession>
<dbReference type="Gene3D" id="3.30.428.10">
    <property type="entry name" value="HIT-like"/>
    <property type="match status" value="1"/>
</dbReference>
<dbReference type="OrthoDB" id="9784774at2"/>
<evidence type="ECO:0000313" key="5">
    <source>
        <dbReference type="EMBL" id="TWP27341.1"/>
    </source>
</evidence>
<reference evidence="5 6" key="1">
    <citation type="submission" date="2019-02" db="EMBL/GenBank/DDBJ databases">
        <title>Apibacter muscae sp. nov.: a novel member of the house fly microbiota.</title>
        <authorList>
            <person name="Park R."/>
        </authorList>
    </citation>
    <scope>NUCLEOTIDE SEQUENCE [LARGE SCALE GENOMIC DNA]</scope>
    <source>
        <strain evidence="5 6">AL1</strain>
    </source>
</reference>
<feature type="domain" description="HIT" evidence="4">
    <location>
        <begin position="4"/>
        <end position="107"/>
    </location>
</feature>
<keyword evidence="6" id="KW-1185">Reference proteome</keyword>
<evidence type="ECO:0000313" key="6">
    <source>
        <dbReference type="Proteomes" id="UP000319499"/>
    </source>
</evidence>
<organism evidence="5 6">
    <name type="scientific">Apibacter muscae</name>
    <dbReference type="NCBI Taxonomy" id="2509004"/>
    <lineage>
        <taxon>Bacteria</taxon>
        <taxon>Pseudomonadati</taxon>
        <taxon>Bacteroidota</taxon>
        <taxon>Flavobacteriia</taxon>
        <taxon>Flavobacteriales</taxon>
        <taxon>Weeksellaceae</taxon>
        <taxon>Apibacter</taxon>
    </lineage>
</organism>
<proteinExistence type="predicted"/>
<feature type="active site" description="Tele-AMP-histidine intermediate" evidence="1">
    <location>
        <position position="93"/>
    </location>
</feature>
<evidence type="ECO:0000256" key="1">
    <source>
        <dbReference type="PIRSR" id="PIRSR601310-1"/>
    </source>
</evidence>
<sequence length="129" mass="14755">MSSIFSKIIIGEIPCYKIAEDDKFIAILDAFPVVQGHVLVIPKKETDQLFKLPREEYNELMSYTYNIAQAVKKAIPCERVGMVVQGLEIPHVHVHLIPLNEPSDLQFEKKLKLTVNEFETIANKIKSYL</sequence>
<dbReference type="PANTHER" id="PTHR46648">
    <property type="entry name" value="HIT FAMILY PROTEIN 1"/>
    <property type="match status" value="1"/>
</dbReference>
<feature type="short sequence motif" description="Histidine triad motif" evidence="2 3">
    <location>
        <begin position="91"/>
        <end position="95"/>
    </location>
</feature>
<dbReference type="Proteomes" id="UP000319499">
    <property type="component" value="Unassembled WGS sequence"/>
</dbReference>
<dbReference type="RefSeq" id="WP_146262687.1">
    <property type="nucleotide sequence ID" value="NZ_SELG01000038.1"/>
</dbReference>
<comment type="caution">
    <text evidence="5">The sequence shown here is derived from an EMBL/GenBank/DDBJ whole genome shotgun (WGS) entry which is preliminary data.</text>
</comment>
<dbReference type="GO" id="GO:0009117">
    <property type="term" value="P:nucleotide metabolic process"/>
    <property type="evidence" value="ECO:0007669"/>
    <property type="project" value="TreeGrafter"/>
</dbReference>
<dbReference type="PANTHER" id="PTHR46648:SF1">
    <property type="entry name" value="ADENOSINE 5'-MONOPHOSPHORAMIDASE HNT1"/>
    <property type="match status" value="1"/>
</dbReference>
<dbReference type="InterPro" id="IPR011146">
    <property type="entry name" value="HIT-like"/>
</dbReference>
<dbReference type="EMBL" id="SELH01000023">
    <property type="protein sequence ID" value="TWP27341.1"/>
    <property type="molecule type" value="Genomic_DNA"/>
</dbReference>
<dbReference type="SUPFAM" id="SSF54197">
    <property type="entry name" value="HIT-like"/>
    <property type="match status" value="1"/>
</dbReference>
<gene>
    <name evidence="5" type="ORF">ETU09_07815</name>
</gene>
<dbReference type="InterPro" id="IPR001310">
    <property type="entry name" value="Histidine_triad_HIT"/>
</dbReference>
<dbReference type="Pfam" id="PF01230">
    <property type="entry name" value="HIT"/>
    <property type="match status" value="1"/>
</dbReference>